<dbReference type="EMBL" id="AP026966">
    <property type="protein sequence ID" value="BDT60684.1"/>
    <property type="molecule type" value="Genomic_DNA"/>
</dbReference>
<dbReference type="InterPro" id="IPR050570">
    <property type="entry name" value="Cell_wall_metabolism_enzyme"/>
</dbReference>
<dbReference type="Proteomes" id="UP001163336">
    <property type="component" value="Chromosome"/>
</dbReference>
<dbReference type="InterPro" id="IPR035986">
    <property type="entry name" value="PKD_dom_sf"/>
</dbReference>
<protein>
    <recommendedName>
        <fullName evidence="2">PKD domain-containing protein</fullName>
    </recommendedName>
</protein>
<dbReference type="InterPro" id="IPR016047">
    <property type="entry name" value="M23ase_b-sheet_dom"/>
</dbReference>
<dbReference type="CDD" id="cd00146">
    <property type="entry name" value="PKD"/>
    <property type="match status" value="1"/>
</dbReference>
<dbReference type="PROSITE" id="PS50093">
    <property type="entry name" value="PKD"/>
    <property type="match status" value="1"/>
</dbReference>
<dbReference type="SUPFAM" id="SSF49299">
    <property type="entry name" value="PKD domain"/>
    <property type="match status" value="1"/>
</dbReference>
<evidence type="ECO:0000256" key="1">
    <source>
        <dbReference type="SAM" id="MobiDB-lite"/>
    </source>
</evidence>
<accession>A0ABM8CBK7</accession>
<dbReference type="InterPro" id="IPR022409">
    <property type="entry name" value="PKD/Chitinase_dom"/>
</dbReference>
<feature type="region of interest" description="Disordered" evidence="1">
    <location>
        <begin position="277"/>
        <end position="296"/>
    </location>
</feature>
<dbReference type="Pfam" id="PF01551">
    <property type="entry name" value="Peptidase_M23"/>
    <property type="match status" value="1"/>
</dbReference>
<dbReference type="SMART" id="SM00089">
    <property type="entry name" value="PKD"/>
    <property type="match status" value="1"/>
</dbReference>
<dbReference type="InterPro" id="IPR000601">
    <property type="entry name" value="PKD_dom"/>
</dbReference>
<dbReference type="PANTHER" id="PTHR21666">
    <property type="entry name" value="PEPTIDASE-RELATED"/>
    <property type="match status" value="1"/>
</dbReference>
<dbReference type="CDD" id="cd12797">
    <property type="entry name" value="M23_peptidase"/>
    <property type="match status" value="1"/>
</dbReference>
<proteinExistence type="predicted"/>
<feature type="domain" description="PKD" evidence="2">
    <location>
        <begin position="32"/>
        <end position="120"/>
    </location>
</feature>
<organism evidence="3 4">
    <name type="scientific">Massilia varians</name>
    <dbReference type="NCBI Taxonomy" id="457921"/>
    <lineage>
        <taxon>Bacteria</taxon>
        <taxon>Pseudomonadati</taxon>
        <taxon>Pseudomonadota</taxon>
        <taxon>Betaproteobacteria</taxon>
        <taxon>Burkholderiales</taxon>
        <taxon>Oxalobacteraceae</taxon>
        <taxon>Telluria group</taxon>
        <taxon>Massilia</taxon>
    </lineage>
</organism>
<dbReference type="Pfam" id="PF18911">
    <property type="entry name" value="PKD_4"/>
    <property type="match status" value="1"/>
</dbReference>
<evidence type="ECO:0000313" key="3">
    <source>
        <dbReference type="EMBL" id="BDT60684.1"/>
    </source>
</evidence>
<dbReference type="InterPro" id="IPR013783">
    <property type="entry name" value="Ig-like_fold"/>
</dbReference>
<sequence>MSHHRNGIGLMLLIAAVVLQVGCDRRADNQAPTVVFSASQESAEQITSYAFSSKGSVDSDGTIVSYAWDFGDGTRSVESSPVHTYGTSGSFVVKLTLTDNDGATASATRTVNIRTPAVSVAVGTAAATLTLAQVATVEVPEATFPGPTRIGVWATENSVTAAEFELTAQMFTAPLRAKQEIRVNTGQLKPLKTLTVIANLDPELAARMQENDEAQVFVQIFQDGGEEVLDSFELASSAYDAGNKTLRFALDPDMFTNRRNVDETWEAVIVVGSTRTKPTSPVRTMAPSSALGKSGEAEAARPWPRFAIPGSLDFSAPADTVRLAASAVSECEGANLQAPLASLTVTGAYNPPKKHYGVDYRAADGTKVLSMADGKVFKVGFDERPLPKPDPRSGKKVKGWGNYVVIEHEDGSKSLYAHLQTGDIKVSVGDTVIAGEAIALSDNSGGSQASHLHVEYAPSGEIFRKGSKVDPHACIGQNIDGNVQVRDNGTLTDDAFSVSINGKQICVTAIGGANRCSIGALRSGTASLSITATVAPDDVGTYEITLSGGLTFQDGGSMVSGTIRQGASATFVIRVP</sequence>
<gene>
    <name evidence="3" type="ORF">MasN3_41780</name>
</gene>
<dbReference type="Gene3D" id="2.70.70.10">
    <property type="entry name" value="Glucose Permease (Domain IIA)"/>
    <property type="match status" value="1"/>
</dbReference>
<reference evidence="3" key="1">
    <citation type="submission" date="2022-11" db="EMBL/GenBank/DDBJ databases">
        <title>Isolation and characterization of PLA-degrading bacterium Massilia sp. from Antarctic soil.</title>
        <authorList>
            <person name="Sato K."/>
            <person name="Gomez-Fuentes C."/>
            <person name="Ahmad S.A."/>
            <person name="Zulkharnain A."/>
        </authorList>
    </citation>
    <scope>NUCLEOTIDE SEQUENCE</scope>
    <source>
        <strain evidence="3">N-3</strain>
    </source>
</reference>
<dbReference type="InterPro" id="IPR011055">
    <property type="entry name" value="Dup_hybrid_motif"/>
</dbReference>
<dbReference type="SUPFAM" id="SSF51261">
    <property type="entry name" value="Duplicated hybrid motif"/>
    <property type="match status" value="1"/>
</dbReference>
<evidence type="ECO:0000259" key="2">
    <source>
        <dbReference type="PROSITE" id="PS50093"/>
    </source>
</evidence>
<evidence type="ECO:0000313" key="4">
    <source>
        <dbReference type="Proteomes" id="UP001163336"/>
    </source>
</evidence>
<dbReference type="RefSeq" id="WP_281909978.1">
    <property type="nucleotide sequence ID" value="NZ_AP026966.1"/>
</dbReference>
<keyword evidence="4" id="KW-1185">Reference proteome</keyword>
<dbReference type="Gene3D" id="2.60.40.10">
    <property type="entry name" value="Immunoglobulins"/>
    <property type="match status" value="1"/>
</dbReference>
<dbReference type="PANTHER" id="PTHR21666:SF294">
    <property type="entry name" value="PEPTIDASE M23"/>
    <property type="match status" value="1"/>
</dbReference>
<name>A0ABM8CBK7_9BURK</name>